<dbReference type="AlphaFoldDB" id="A0A498CYQ6"/>
<name>A0A498CYQ6_9FIRM</name>
<evidence type="ECO:0000313" key="2">
    <source>
        <dbReference type="EMBL" id="RLL11388.1"/>
    </source>
</evidence>
<dbReference type="Gene3D" id="3.40.50.10540">
    <property type="entry name" value="Crotonobetainyl-coa:carnitine coa-transferase, domain 1"/>
    <property type="match status" value="1"/>
</dbReference>
<accession>A0A498CYQ6</accession>
<dbReference type="SUPFAM" id="SSF89796">
    <property type="entry name" value="CoA-transferase family III (CaiB/BaiF)"/>
    <property type="match status" value="1"/>
</dbReference>
<dbReference type="InterPro" id="IPR044855">
    <property type="entry name" value="CoA-Trfase_III_dom3_sf"/>
</dbReference>
<reference evidence="2 3" key="1">
    <citation type="submission" date="2018-10" db="EMBL/GenBank/DDBJ databases">
        <title>Anaerotruncus faecis sp. nov., isolated from human feces.</title>
        <authorList>
            <person name="Wang Y.-J."/>
        </authorList>
    </citation>
    <scope>NUCLEOTIDE SEQUENCE [LARGE SCALE GENOMIC DNA]</scope>
    <source>
        <strain evidence="2 3">22A2-44</strain>
    </source>
</reference>
<proteinExistence type="predicted"/>
<evidence type="ECO:0000256" key="1">
    <source>
        <dbReference type="ARBA" id="ARBA00022679"/>
    </source>
</evidence>
<protein>
    <submittedName>
        <fullName evidence="2">CoA transferase</fullName>
    </submittedName>
</protein>
<dbReference type="EMBL" id="RCHT01000009">
    <property type="protein sequence ID" value="RLL11388.1"/>
    <property type="molecule type" value="Genomic_DNA"/>
</dbReference>
<dbReference type="InterPro" id="IPR023606">
    <property type="entry name" value="CoA-Trfase_III_dom_1_sf"/>
</dbReference>
<dbReference type="InterPro" id="IPR003673">
    <property type="entry name" value="CoA-Trfase_fam_III"/>
</dbReference>
<dbReference type="GO" id="GO:0008410">
    <property type="term" value="F:CoA-transferase activity"/>
    <property type="evidence" value="ECO:0007669"/>
    <property type="project" value="TreeGrafter"/>
</dbReference>
<sequence>MTTKPLSGIKVLDMTKVLAGPYCGMMLRNLGAEVIHCEMPGSGDDARAYGPYVEGQSIYFLSINRGKKSLEVNAKTPEGKKVLTDLVKNVDVFVQNFKPGALDKMGFGYEDVKKINPRCVYVAISGFGQTGPYSGRPAYDMIVQAMGGVMSITGEPNGNPVRVGTSIGDIIAGMMGAYGALAALYEREKTGEGQLVDISMLDCQVAILENAIAKYSATGQVARPLGLKHPSITPFEAYRTKDSWVIVAAGNNKLFAKFCEVTGRQELINDPKFSTNPERNKHMQELSDLMQERIKDKTTDEWLKIFVDNGIPCGPINSIDRLFEDPQINYRNMLVEVEQTHMGKVKVAGNPVKLSTVPPEDELPSEPAPQVGEHNVEVLRDILGYSEDDIKAYIDTLPKKE</sequence>
<gene>
    <name evidence="2" type="ORF">D4A47_07135</name>
</gene>
<dbReference type="RefSeq" id="WP_101549957.1">
    <property type="nucleotide sequence ID" value="NZ_DBFBJK010000293.1"/>
</dbReference>
<comment type="caution">
    <text evidence="2">The sequence shown here is derived from an EMBL/GenBank/DDBJ whole genome shotgun (WGS) entry which is preliminary data.</text>
</comment>
<dbReference type="PANTHER" id="PTHR48207">
    <property type="entry name" value="SUCCINATE--HYDROXYMETHYLGLUTARATE COA-TRANSFERASE"/>
    <property type="match status" value="1"/>
</dbReference>
<evidence type="ECO:0000313" key="3">
    <source>
        <dbReference type="Proteomes" id="UP000276301"/>
    </source>
</evidence>
<keyword evidence="1 2" id="KW-0808">Transferase</keyword>
<dbReference type="Gene3D" id="3.30.1540.10">
    <property type="entry name" value="formyl-coa transferase, domain 3"/>
    <property type="match status" value="1"/>
</dbReference>
<dbReference type="InterPro" id="IPR050483">
    <property type="entry name" value="CoA-transferase_III_domain"/>
</dbReference>
<keyword evidence="3" id="KW-1185">Reference proteome</keyword>
<dbReference type="Proteomes" id="UP000276301">
    <property type="component" value="Unassembled WGS sequence"/>
</dbReference>
<organism evidence="2 3">
    <name type="scientific">Anaerotruncus massiliensis</name>
    <name type="common">ex Liu et al. 2021</name>
    <dbReference type="NCBI Taxonomy" id="2321404"/>
    <lineage>
        <taxon>Bacteria</taxon>
        <taxon>Bacillati</taxon>
        <taxon>Bacillota</taxon>
        <taxon>Clostridia</taxon>
        <taxon>Eubacteriales</taxon>
        <taxon>Oscillospiraceae</taxon>
        <taxon>Anaerotruncus</taxon>
    </lineage>
</organism>
<dbReference type="Pfam" id="PF02515">
    <property type="entry name" value="CoA_transf_3"/>
    <property type="match status" value="1"/>
</dbReference>
<dbReference type="PANTHER" id="PTHR48207:SF3">
    <property type="entry name" value="SUCCINATE--HYDROXYMETHYLGLUTARATE COA-TRANSFERASE"/>
    <property type="match status" value="1"/>
</dbReference>